<evidence type="ECO:0000256" key="1">
    <source>
        <dbReference type="ARBA" id="ARBA00004418"/>
    </source>
</evidence>
<dbReference type="SUPFAM" id="SSF53850">
    <property type="entry name" value="Periplasmic binding protein-like II"/>
    <property type="match status" value="1"/>
</dbReference>
<evidence type="ECO:0000256" key="3">
    <source>
        <dbReference type="ARBA" id="ARBA00022448"/>
    </source>
</evidence>
<dbReference type="CDD" id="cd14747">
    <property type="entry name" value="PBP2_MalE"/>
    <property type="match status" value="1"/>
</dbReference>
<protein>
    <submittedName>
        <fullName evidence="6">Extracellular solute-binding protein</fullName>
    </submittedName>
</protein>
<dbReference type="AlphaFoldDB" id="A0A5B8LFX4"/>
<keyword evidence="7" id="KW-1185">Reference proteome</keyword>
<dbReference type="Pfam" id="PF01547">
    <property type="entry name" value="SBP_bac_1"/>
    <property type="match status" value="1"/>
</dbReference>
<dbReference type="InterPro" id="IPR006059">
    <property type="entry name" value="SBP"/>
</dbReference>
<sequence>MAGMKRIVAILLLAILGSCANASSQTVIDVWAMGREGEVIGDLIPQFERENPGIRVRVQQLPFSAAHEKLLTAFVGDALPDMSQLGNSWVPEFAALGALEPLDQRVAASADVPRADYFPGIWDSNLVDGKLYGVPWYVDTRLLFYRRDILKRAGFDHPPRDWAEWRRQMVAIKKLVGPDKYAVYFPLNEYEPLEILGLQAAEPMVTDDARGNFGSAGFRKSFDFYLGTMRDGLAPVAASTDVANVWDEFDRGWFSFYITGPWQIGEFKRRLPPEHQGEWMTAPMPGPDGPGVSNAGGSSLVLFKSSAKKDAAWKLVRFLSRPDIQSKFHALTGDLPPRISVWKTPALANDPYSKAFGEQMTRMRATPKVPEWERIATDLKLVTEKAARGVLSPDRAIDDLNKRADETLAKRRWVLLRQKRQGDAS</sequence>
<feature type="chain" id="PRO_5022658967" evidence="5">
    <location>
        <begin position="23"/>
        <end position="425"/>
    </location>
</feature>
<organism evidence="6 7">
    <name type="scientific">Sphingomonas panacisoli</name>
    <dbReference type="NCBI Taxonomy" id="1813879"/>
    <lineage>
        <taxon>Bacteria</taxon>
        <taxon>Pseudomonadati</taxon>
        <taxon>Pseudomonadota</taxon>
        <taxon>Alphaproteobacteria</taxon>
        <taxon>Sphingomonadales</taxon>
        <taxon>Sphingomonadaceae</taxon>
        <taxon>Sphingomonas</taxon>
    </lineage>
</organism>
<dbReference type="PROSITE" id="PS51257">
    <property type="entry name" value="PROKAR_LIPOPROTEIN"/>
    <property type="match status" value="1"/>
</dbReference>
<reference evidence="6 7" key="1">
    <citation type="submission" date="2019-07" db="EMBL/GenBank/DDBJ databases">
        <title>Full genome sequence of Sphingomonas sp. 4R-6-7(HKS19).</title>
        <authorList>
            <person name="Im W.-T."/>
        </authorList>
    </citation>
    <scope>NUCLEOTIDE SEQUENCE [LARGE SCALE GENOMIC DNA]</scope>
    <source>
        <strain evidence="6 7">HKS19</strain>
    </source>
</reference>
<feature type="signal peptide" evidence="5">
    <location>
        <begin position="1"/>
        <end position="22"/>
    </location>
</feature>
<dbReference type="EMBL" id="CP042306">
    <property type="protein sequence ID" value="QDZ06070.1"/>
    <property type="molecule type" value="Genomic_DNA"/>
</dbReference>
<evidence type="ECO:0000313" key="6">
    <source>
        <dbReference type="EMBL" id="QDZ06070.1"/>
    </source>
</evidence>
<keyword evidence="4 5" id="KW-0732">Signal</keyword>
<dbReference type="Proteomes" id="UP000315673">
    <property type="component" value="Chromosome"/>
</dbReference>
<evidence type="ECO:0000256" key="5">
    <source>
        <dbReference type="SAM" id="SignalP"/>
    </source>
</evidence>
<keyword evidence="3" id="KW-0813">Transport</keyword>
<evidence type="ECO:0000313" key="7">
    <source>
        <dbReference type="Proteomes" id="UP000315673"/>
    </source>
</evidence>
<accession>A0A5B8LFX4</accession>
<dbReference type="PANTHER" id="PTHR43649:SF34">
    <property type="entry name" value="ABC TRANSPORTER PERIPLASMIC-BINDING PROTEIN YCJN-RELATED"/>
    <property type="match status" value="1"/>
</dbReference>
<gene>
    <name evidence="6" type="ORF">FPZ24_00115</name>
</gene>
<proteinExistence type="inferred from homology"/>
<evidence type="ECO:0000256" key="4">
    <source>
        <dbReference type="ARBA" id="ARBA00022729"/>
    </source>
</evidence>
<dbReference type="PANTHER" id="PTHR43649">
    <property type="entry name" value="ARABINOSE-BINDING PROTEIN-RELATED"/>
    <property type="match status" value="1"/>
</dbReference>
<comment type="similarity">
    <text evidence="2">Belongs to the bacterial solute-binding protein 1 family.</text>
</comment>
<dbReference type="InterPro" id="IPR050490">
    <property type="entry name" value="Bact_solute-bd_prot1"/>
</dbReference>
<dbReference type="OrthoDB" id="9808332at2"/>
<comment type="subcellular location">
    <subcellularLocation>
        <location evidence="1">Periplasm</location>
    </subcellularLocation>
</comment>
<name>A0A5B8LFX4_9SPHN</name>
<evidence type="ECO:0000256" key="2">
    <source>
        <dbReference type="ARBA" id="ARBA00008520"/>
    </source>
</evidence>
<dbReference type="KEGG" id="spai:FPZ24_00115"/>
<dbReference type="Gene3D" id="3.40.190.10">
    <property type="entry name" value="Periplasmic binding protein-like II"/>
    <property type="match status" value="2"/>
</dbReference>
<dbReference type="GO" id="GO:0042597">
    <property type="term" value="C:periplasmic space"/>
    <property type="evidence" value="ECO:0007669"/>
    <property type="project" value="UniProtKB-SubCell"/>
</dbReference>